<dbReference type="RefSeq" id="WP_110552270.1">
    <property type="nucleotide sequence ID" value="NZ_JACIBU010000001.1"/>
</dbReference>
<comment type="caution">
    <text evidence="4">The sequence shown here is derived from an EMBL/GenBank/DDBJ whole genome shotgun (WGS) entry which is preliminary data.</text>
</comment>
<gene>
    <name evidence="4" type="ORF">DMO24_10665</name>
    <name evidence="3" type="ORF">FHX36_002270</name>
</gene>
<proteinExistence type="predicted"/>
<sequence>MISPFRGDVVLTGFVLAIPVLLLGMRGDFSADDVITRLLWCLAAGWVAVTVVRLASTPPVPPKKTAEPAAAGAEPDGEPAPA</sequence>
<evidence type="ECO:0000256" key="2">
    <source>
        <dbReference type="SAM" id="Phobius"/>
    </source>
</evidence>
<reference evidence="3 6" key="2">
    <citation type="submission" date="2020-08" db="EMBL/GenBank/DDBJ databases">
        <title>Sequencing the genomes of 1000 actinobacteria strains.</title>
        <authorList>
            <person name="Klenk H.-P."/>
        </authorList>
    </citation>
    <scope>NUCLEOTIDE SEQUENCE [LARGE SCALE GENOMIC DNA]</scope>
    <source>
        <strain evidence="3 6">DSM 16678</strain>
    </source>
</reference>
<reference evidence="4 5" key="1">
    <citation type="submission" date="2018-06" db="EMBL/GenBank/DDBJ databases">
        <title>Draft genome sequence of Modestobacter versicolor CP153-2.</title>
        <authorList>
            <person name="Gundlapally S.R."/>
        </authorList>
    </citation>
    <scope>NUCLEOTIDE SEQUENCE [LARGE SCALE GENOMIC DNA]</scope>
    <source>
        <strain evidence="4 5">CP153-2</strain>
    </source>
</reference>
<dbReference type="EMBL" id="QKNV01000094">
    <property type="protein sequence ID" value="PZA21373.1"/>
    <property type="molecule type" value="Genomic_DNA"/>
</dbReference>
<dbReference type="OrthoDB" id="5197160at2"/>
<dbReference type="EMBL" id="JACIBU010000001">
    <property type="protein sequence ID" value="MBB3676535.1"/>
    <property type="molecule type" value="Genomic_DNA"/>
</dbReference>
<evidence type="ECO:0000256" key="1">
    <source>
        <dbReference type="SAM" id="MobiDB-lite"/>
    </source>
</evidence>
<protein>
    <submittedName>
        <fullName evidence="4">Uncharacterized protein</fullName>
    </submittedName>
</protein>
<keyword evidence="2" id="KW-0472">Membrane</keyword>
<keyword evidence="5" id="KW-1185">Reference proteome</keyword>
<feature type="transmembrane region" description="Helical" evidence="2">
    <location>
        <begin position="37"/>
        <end position="55"/>
    </location>
</feature>
<dbReference type="Proteomes" id="UP000580718">
    <property type="component" value="Unassembled WGS sequence"/>
</dbReference>
<evidence type="ECO:0000313" key="3">
    <source>
        <dbReference type="EMBL" id="MBB3676535.1"/>
    </source>
</evidence>
<dbReference type="AlphaFoldDB" id="A0A323VBF7"/>
<evidence type="ECO:0000313" key="5">
    <source>
        <dbReference type="Proteomes" id="UP000247602"/>
    </source>
</evidence>
<dbReference type="Proteomes" id="UP000247602">
    <property type="component" value="Unassembled WGS sequence"/>
</dbReference>
<evidence type="ECO:0000313" key="4">
    <source>
        <dbReference type="EMBL" id="PZA21373.1"/>
    </source>
</evidence>
<feature type="region of interest" description="Disordered" evidence="1">
    <location>
        <begin position="57"/>
        <end position="82"/>
    </location>
</feature>
<name>A0A323VBF7_9ACTN</name>
<keyword evidence="2" id="KW-1133">Transmembrane helix</keyword>
<organism evidence="4 5">
    <name type="scientific">Modestobacter versicolor</name>
    <dbReference type="NCBI Taxonomy" id="429133"/>
    <lineage>
        <taxon>Bacteria</taxon>
        <taxon>Bacillati</taxon>
        <taxon>Actinomycetota</taxon>
        <taxon>Actinomycetes</taxon>
        <taxon>Geodermatophilales</taxon>
        <taxon>Geodermatophilaceae</taxon>
        <taxon>Modestobacter</taxon>
    </lineage>
</organism>
<feature type="transmembrane region" description="Helical" evidence="2">
    <location>
        <begin position="7"/>
        <end position="25"/>
    </location>
</feature>
<evidence type="ECO:0000313" key="6">
    <source>
        <dbReference type="Proteomes" id="UP000580718"/>
    </source>
</evidence>
<accession>A0A323VBF7</accession>
<keyword evidence="2" id="KW-0812">Transmembrane</keyword>